<dbReference type="Proteomes" id="UP000765509">
    <property type="component" value="Unassembled WGS sequence"/>
</dbReference>
<proteinExistence type="predicted"/>
<evidence type="ECO:0000313" key="2">
    <source>
        <dbReference type="Proteomes" id="UP000765509"/>
    </source>
</evidence>
<dbReference type="AlphaFoldDB" id="A0A9Q3P758"/>
<dbReference type="EMBL" id="AVOT02056667">
    <property type="protein sequence ID" value="MBW0550969.1"/>
    <property type="molecule type" value="Genomic_DNA"/>
</dbReference>
<organism evidence="1 2">
    <name type="scientific">Austropuccinia psidii MF-1</name>
    <dbReference type="NCBI Taxonomy" id="1389203"/>
    <lineage>
        <taxon>Eukaryota</taxon>
        <taxon>Fungi</taxon>
        <taxon>Dikarya</taxon>
        <taxon>Basidiomycota</taxon>
        <taxon>Pucciniomycotina</taxon>
        <taxon>Pucciniomycetes</taxon>
        <taxon>Pucciniales</taxon>
        <taxon>Sphaerophragmiaceae</taxon>
        <taxon>Austropuccinia</taxon>
    </lineage>
</organism>
<reference evidence="1" key="1">
    <citation type="submission" date="2021-03" db="EMBL/GenBank/DDBJ databases">
        <title>Draft genome sequence of rust myrtle Austropuccinia psidii MF-1, a brazilian biotype.</title>
        <authorList>
            <person name="Quecine M.C."/>
            <person name="Pachon D.M.R."/>
            <person name="Bonatelli M.L."/>
            <person name="Correr F.H."/>
            <person name="Franceschini L.M."/>
            <person name="Leite T.F."/>
            <person name="Margarido G.R.A."/>
            <person name="Almeida C.A."/>
            <person name="Ferrarezi J.A."/>
            <person name="Labate C.A."/>
        </authorList>
    </citation>
    <scope>NUCLEOTIDE SEQUENCE</scope>
    <source>
        <strain evidence="1">MF-1</strain>
    </source>
</reference>
<accession>A0A9Q3P758</accession>
<sequence length="79" mass="8930">MTTACGRPDMMPWKQAYERDAKYPANARLSFQSWIDVVRAELASMSSSCAHRTLAPAALSAHSRVFHPNRRRLTSHSLE</sequence>
<protein>
    <submittedName>
        <fullName evidence="1">Uncharacterized protein</fullName>
    </submittedName>
</protein>
<name>A0A9Q3P758_9BASI</name>
<evidence type="ECO:0000313" key="1">
    <source>
        <dbReference type="EMBL" id="MBW0550969.1"/>
    </source>
</evidence>
<gene>
    <name evidence="1" type="ORF">O181_090684</name>
</gene>
<comment type="caution">
    <text evidence="1">The sequence shown here is derived from an EMBL/GenBank/DDBJ whole genome shotgun (WGS) entry which is preliminary data.</text>
</comment>
<keyword evidence="2" id="KW-1185">Reference proteome</keyword>